<protein>
    <recommendedName>
        <fullName evidence="6">Probable succinyl-diaminopimelate desuccinylase</fullName>
        <ecNumber evidence="5">3.5.1.18</ecNumber>
    </recommendedName>
</protein>
<dbReference type="NCBIfam" id="TIGR01910">
    <property type="entry name" value="DapE-ArgE"/>
    <property type="match status" value="1"/>
</dbReference>
<dbReference type="OrthoDB" id="24854at2157"/>
<dbReference type="UniPathway" id="UPA00034">
    <property type="reaction ID" value="UER00021"/>
</dbReference>
<evidence type="ECO:0000256" key="10">
    <source>
        <dbReference type="ARBA" id="ARBA00023285"/>
    </source>
</evidence>
<evidence type="ECO:0000259" key="12">
    <source>
        <dbReference type="Pfam" id="PF07687"/>
    </source>
</evidence>
<comment type="pathway">
    <text evidence="3">Amino-acid biosynthesis; L-lysine biosynthesis via DAP pathway; LL-2,6-diaminopimelate from (S)-tetrahydrodipicolinate (succinylase route): step 3/3.</text>
</comment>
<keyword evidence="7" id="KW-0479">Metal-binding</keyword>
<comment type="cofactor">
    <cofactor evidence="2">
        <name>Zn(2+)</name>
        <dbReference type="ChEBI" id="CHEBI:29105"/>
    </cofactor>
</comment>
<evidence type="ECO:0000256" key="6">
    <source>
        <dbReference type="ARBA" id="ARBA00016853"/>
    </source>
</evidence>
<dbReference type="InterPro" id="IPR001261">
    <property type="entry name" value="ArgE/DapE_CS"/>
</dbReference>
<organism evidence="13 14">
    <name type="scientific">Conexivisphaera calida</name>
    <dbReference type="NCBI Taxonomy" id="1874277"/>
    <lineage>
        <taxon>Archaea</taxon>
        <taxon>Nitrososphaerota</taxon>
        <taxon>Conexivisphaeria</taxon>
        <taxon>Conexivisphaerales</taxon>
        <taxon>Conexivisphaeraceae</taxon>
        <taxon>Conexivisphaera</taxon>
    </lineage>
</organism>
<reference evidence="13 14" key="1">
    <citation type="journal article" date="2019" name="ISME J.">
        <title>Isolation and characterization of a thermophilic sulfur- and iron-reducing thaumarchaeote from a terrestrial acidic hot spring.</title>
        <authorList>
            <person name="Kato S."/>
            <person name="Itoh T."/>
            <person name="Yuki M."/>
            <person name="Nagamori M."/>
            <person name="Ohnishi M."/>
            <person name="Uematsu K."/>
            <person name="Suzuki K."/>
            <person name="Takashina T."/>
            <person name="Ohkuma M."/>
        </authorList>
    </citation>
    <scope>NUCLEOTIDE SEQUENCE [LARGE SCALE GENOMIC DNA]</scope>
    <source>
        <strain evidence="13 14">NAS-02</strain>
    </source>
</reference>
<evidence type="ECO:0000256" key="3">
    <source>
        <dbReference type="ARBA" id="ARBA00005130"/>
    </source>
</evidence>
<dbReference type="InterPro" id="IPR036264">
    <property type="entry name" value="Bact_exopeptidase_dim_dom"/>
</dbReference>
<accession>A0A4P2VC45</accession>
<dbReference type="PROSITE" id="PS00759">
    <property type="entry name" value="ARGE_DAPE_CPG2_2"/>
    <property type="match status" value="1"/>
</dbReference>
<evidence type="ECO:0000256" key="9">
    <source>
        <dbReference type="ARBA" id="ARBA00022833"/>
    </source>
</evidence>
<evidence type="ECO:0000256" key="2">
    <source>
        <dbReference type="ARBA" id="ARBA00001947"/>
    </source>
</evidence>
<dbReference type="GO" id="GO:0009014">
    <property type="term" value="F:succinyl-diaminopimelate desuccinylase activity"/>
    <property type="evidence" value="ECO:0007669"/>
    <property type="project" value="UniProtKB-EC"/>
</dbReference>
<evidence type="ECO:0000313" key="13">
    <source>
        <dbReference type="EMBL" id="BBE42119.1"/>
    </source>
</evidence>
<dbReference type="Gene3D" id="3.40.630.10">
    <property type="entry name" value="Zn peptidases"/>
    <property type="match status" value="1"/>
</dbReference>
<keyword evidence="14" id="KW-1185">Reference proteome</keyword>
<feature type="domain" description="Peptidase M20 dimerisation" evidence="12">
    <location>
        <begin position="206"/>
        <end position="321"/>
    </location>
</feature>
<dbReference type="InterPro" id="IPR002933">
    <property type="entry name" value="Peptidase_M20"/>
</dbReference>
<comment type="cofactor">
    <cofactor evidence="1">
        <name>Co(2+)</name>
        <dbReference type="ChEBI" id="CHEBI:48828"/>
    </cofactor>
</comment>
<comment type="catalytic activity">
    <reaction evidence="11">
        <text>N-succinyl-(2S,6S)-2,6-diaminopimelate + H2O = (2S,6S)-2,6-diaminopimelate + succinate</text>
        <dbReference type="Rhea" id="RHEA:22608"/>
        <dbReference type="ChEBI" id="CHEBI:15377"/>
        <dbReference type="ChEBI" id="CHEBI:30031"/>
        <dbReference type="ChEBI" id="CHEBI:57609"/>
        <dbReference type="ChEBI" id="CHEBI:58087"/>
        <dbReference type="EC" id="3.5.1.18"/>
    </reaction>
</comment>
<comment type="similarity">
    <text evidence="4">Belongs to the peptidase M20A family.</text>
</comment>
<dbReference type="SUPFAM" id="SSF55031">
    <property type="entry name" value="Bacterial exopeptidase dimerisation domain"/>
    <property type="match status" value="1"/>
</dbReference>
<dbReference type="GO" id="GO:0046872">
    <property type="term" value="F:metal ion binding"/>
    <property type="evidence" value="ECO:0007669"/>
    <property type="project" value="UniProtKB-KW"/>
</dbReference>
<evidence type="ECO:0000256" key="8">
    <source>
        <dbReference type="ARBA" id="ARBA00022801"/>
    </source>
</evidence>
<dbReference type="InterPro" id="IPR050072">
    <property type="entry name" value="Peptidase_M20A"/>
</dbReference>
<dbReference type="Pfam" id="PF01546">
    <property type="entry name" value="Peptidase_M20"/>
    <property type="match status" value="1"/>
</dbReference>
<dbReference type="EMBL" id="AP018732">
    <property type="protein sequence ID" value="BBE42119.1"/>
    <property type="molecule type" value="Genomic_DNA"/>
</dbReference>
<dbReference type="GeneID" id="55584543"/>
<dbReference type="AlphaFoldDB" id="A0A4P2VC45"/>
<evidence type="ECO:0000256" key="7">
    <source>
        <dbReference type="ARBA" id="ARBA00022723"/>
    </source>
</evidence>
<dbReference type="Proteomes" id="UP000509448">
    <property type="component" value="Chromosome"/>
</dbReference>
<evidence type="ECO:0000256" key="1">
    <source>
        <dbReference type="ARBA" id="ARBA00001941"/>
    </source>
</evidence>
<dbReference type="NCBIfam" id="NF006400">
    <property type="entry name" value="PRK08651.1-3"/>
    <property type="match status" value="1"/>
</dbReference>
<keyword evidence="8 13" id="KW-0378">Hydrolase</keyword>
<keyword evidence="9" id="KW-0862">Zinc</keyword>
<dbReference type="EC" id="3.5.1.18" evidence="5"/>
<sequence length="428" mass="45818">MSRSCNYEADLDRRSSDALESLGKERLLEVLGQLVSVPTVNPPGESYGEMAEVLQSIMEDSGYDVKVAEVPRDYLERYIPQYADHPRYIVMARIGSGDPVVHFNSHYDVVPPGDGWSRDPFRLTVEGDVVYGRGTVDMKGGAATAILAAQAAAIAGADQYGSVELSFTPDEETGGETGVKYLVDSGLVSPDYVIVPEASGSDNVWIGNKGNLWAEVEVRGRQAHGSTPWLGLNAFEGMSRLAVSLSAILSGRLSSRASSHRFADPREARPTVNLGGAVSGGAKVNVVPGRYSFTIDRRLIPEEDIASAEEELRAAVEEAAAPLRAEGYSVELRITSRSPPSVVDPRGKLATALSEAVMRSTGSAPRLTVCPGGLDTRYFQMAGVEALTYGPGDTSYAHAVDERNTISEMMRVARAYAALIPSLLSPCD</sequence>
<dbReference type="KEGG" id="ccai:NAS2_0730"/>
<dbReference type="PANTHER" id="PTHR43808:SF32">
    <property type="entry name" value="ARGE_DAPE-RELATED DEACYLASE"/>
    <property type="match status" value="1"/>
</dbReference>
<gene>
    <name evidence="13" type="ORF">NAS2_0730</name>
</gene>
<proteinExistence type="inferred from homology"/>
<dbReference type="RefSeq" id="WP_174448386.1">
    <property type="nucleotide sequence ID" value="NZ_AP018732.1"/>
</dbReference>
<name>A0A4P2VC45_9ARCH</name>
<dbReference type="Gene3D" id="3.30.70.360">
    <property type="match status" value="1"/>
</dbReference>
<dbReference type="SUPFAM" id="SSF53187">
    <property type="entry name" value="Zn-dependent exopeptidases"/>
    <property type="match status" value="1"/>
</dbReference>
<dbReference type="Pfam" id="PF07687">
    <property type="entry name" value="M20_dimer"/>
    <property type="match status" value="1"/>
</dbReference>
<dbReference type="PANTHER" id="PTHR43808">
    <property type="entry name" value="ACETYLORNITHINE DEACETYLASE"/>
    <property type="match status" value="1"/>
</dbReference>
<dbReference type="GO" id="GO:0009089">
    <property type="term" value="P:lysine biosynthetic process via diaminopimelate"/>
    <property type="evidence" value="ECO:0007669"/>
    <property type="project" value="UniProtKB-UniPathway"/>
</dbReference>
<keyword evidence="10" id="KW-0170">Cobalt</keyword>
<evidence type="ECO:0000256" key="5">
    <source>
        <dbReference type="ARBA" id="ARBA00011921"/>
    </source>
</evidence>
<evidence type="ECO:0000256" key="4">
    <source>
        <dbReference type="ARBA" id="ARBA00006247"/>
    </source>
</evidence>
<evidence type="ECO:0000256" key="11">
    <source>
        <dbReference type="ARBA" id="ARBA00051301"/>
    </source>
</evidence>
<dbReference type="InterPro" id="IPR010182">
    <property type="entry name" value="ArgE/DapE"/>
</dbReference>
<evidence type="ECO:0000313" key="14">
    <source>
        <dbReference type="Proteomes" id="UP000509448"/>
    </source>
</evidence>
<dbReference type="InterPro" id="IPR011650">
    <property type="entry name" value="Peptidase_M20_dimer"/>
</dbReference>